<sequence>MGNVPRGFVVAPYEMFKVYFYIADDFGVTTGKGRIEAYYRVNGGDWKQAYVTKAAAGENWSIYQSIIHRFYGESQDFYVFYREATLPGAPPGSRVEFKIAVTDAEGHVSYSPVYSYYVANPDGPRILIVDPSVEAMAFEKSLESLMAQFNASRSFYHYNLSDFEAVAEPLRALKPWMLSDHHWEELAKYYNIRIVSPDELVNALQSFQPDAVILSNLWLPDWGLSGEEISALEDYLKGTHAGLIVTAGTLFDATNSGHLGGINGSAGLTGLLGLDSLTIANSLKGSFNLSNASVMLPFVNTGYSLVLSKEGPFSGGTIDVTAYSTVGWQCVLSPVQFGIARRSVSRSIAENSRMLELVESIKNLTGVQFNFSLSASMELPNLVASMEVTDDGVAVNHDGEDVELSVKRGLLERIRLLQALRGRVPILLAHTEDYSGGILATEGDYRAVYSSLELEAGGSDELSVLKELVDWVVNYKPVEMPEVIVLANDIDWGIRGESLASQLEALGLPVKRVTAGDFKAYEDSKVVIILGGPDAYDGVGGYVREVLTTEEQDAVRKGERGTFVKTDVWANGQVVIVLAGRDRWGTSGKIKAYMNGVDDSYLRILATFSASVS</sequence>
<accession>A0A218P4T8</accession>
<keyword evidence="2" id="KW-1185">Reference proteome</keyword>
<dbReference type="KEGG" id="tce:A3L02_05970"/>
<dbReference type="AlphaFoldDB" id="A0A218P4T8"/>
<reference evidence="1 2" key="1">
    <citation type="submission" date="2016-03" db="EMBL/GenBank/DDBJ databases">
        <title>Complete genome sequence of Thermococcus celer.</title>
        <authorList>
            <person name="Oger P.M."/>
        </authorList>
    </citation>
    <scope>NUCLEOTIDE SEQUENCE [LARGE SCALE GENOMIC DNA]</scope>
    <source>
        <strain evidence="1 2">Vu 13</strain>
    </source>
</reference>
<protein>
    <recommendedName>
        <fullName evidence="3">S-layer protein C-terminal domain-containing protein</fullName>
    </recommendedName>
</protein>
<dbReference type="Proteomes" id="UP000197156">
    <property type="component" value="Chromosome"/>
</dbReference>
<proteinExistence type="predicted"/>
<dbReference type="EMBL" id="CP014854">
    <property type="protein sequence ID" value="ASI99934.1"/>
    <property type="molecule type" value="Genomic_DNA"/>
</dbReference>
<evidence type="ECO:0000313" key="1">
    <source>
        <dbReference type="EMBL" id="ASI99934.1"/>
    </source>
</evidence>
<name>A0A218P4T8_THECE</name>
<gene>
    <name evidence="1" type="ORF">A3L02_05970</name>
</gene>
<dbReference type="OrthoDB" id="101209at2157"/>
<organism evidence="1 2">
    <name type="scientific">Thermococcus celer Vu 13 = JCM 8558</name>
    <dbReference type="NCBI Taxonomy" id="1293037"/>
    <lineage>
        <taxon>Archaea</taxon>
        <taxon>Methanobacteriati</taxon>
        <taxon>Methanobacteriota</taxon>
        <taxon>Thermococci</taxon>
        <taxon>Thermococcales</taxon>
        <taxon>Thermococcaceae</taxon>
        <taxon>Thermococcus</taxon>
    </lineage>
</organism>
<evidence type="ECO:0008006" key="3">
    <source>
        <dbReference type="Google" id="ProtNLM"/>
    </source>
</evidence>
<evidence type="ECO:0000313" key="2">
    <source>
        <dbReference type="Proteomes" id="UP000197156"/>
    </source>
</evidence>